<protein>
    <submittedName>
        <fullName evidence="1">Uncharacterized protein</fullName>
    </submittedName>
</protein>
<accession>J9GIC3</accession>
<gene>
    <name evidence="1" type="ORF">EVA_12637</name>
</gene>
<dbReference type="AlphaFoldDB" id="J9GIC3"/>
<organism evidence="1">
    <name type="scientific">gut metagenome</name>
    <dbReference type="NCBI Taxonomy" id="749906"/>
    <lineage>
        <taxon>unclassified sequences</taxon>
        <taxon>metagenomes</taxon>
        <taxon>organismal metagenomes</taxon>
    </lineage>
</organism>
<name>J9GIC3_9ZZZZ</name>
<comment type="caution">
    <text evidence="1">The sequence shown here is derived from an EMBL/GenBank/DDBJ whole genome shotgun (WGS) entry which is preliminary data.</text>
</comment>
<reference evidence="1" key="1">
    <citation type="journal article" date="2012" name="PLoS ONE">
        <title>Gene sets for utilization of primary and secondary nutrition supplies in the distal gut of endangered iberian lynx.</title>
        <authorList>
            <person name="Alcaide M."/>
            <person name="Messina E."/>
            <person name="Richter M."/>
            <person name="Bargiela R."/>
            <person name="Peplies J."/>
            <person name="Huws S.A."/>
            <person name="Newbold C.J."/>
            <person name="Golyshin P.N."/>
            <person name="Simon M.A."/>
            <person name="Lopez G."/>
            <person name="Yakimov M.M."/>
            <person name="Ferrer M."/>
        </authorList>
    </citation>
    <scope>NUCLEOTIDE SEQUENCE</scope>
</reference>
<dbReference type="EMBL" id="AMCI01003893">
    <property type="protein sequence ID" value="EJW99254.1"/>
    <property type="molecule type" value="Genomic_DNA"/>
</dbReference>
<sequence length="60" mass="6487">MTVSSALLLRSFQLSGNGPATSLHPGLKLLYMSAPDRIVAFSSLSTQTNIPATRLLRTRK</sequence>
<proteinExistence type="predicted"/>
<evidence type="ECO:0000313" key="1">
    <source>
        <dbReference type="EMBL" id="EJW99254.1"/>
    </source>
</evidence>